<dbReference type="EMBL" id="BMGG01000001">
    <property type="protein sequence ID" value="GGC47327.1"/>
    <property type="molecule type" value="Genomic_DNA"/>
</dbReference>
<name>A0A916TZG0_9HYPH</name>
<comment type="caution">
    <text evidence="7">The sequence shown here is derived from an EMBL/GenBank/DDBJ whole genome shotgun (WGS) entry which is preliminary data.</text>
</comment>
<evidence type="ECO:0000256" key="3">
    <source>
        <dbReference type="ARBA" id="ARBA00022840"/>
    </source>
</evidence>
<evidence type="ECO:0000256" key="1">
    <source>
        <dbReference type="ARBA" id="ARBA00005417"/>
    </source>
</evidence>
<dbReference type="Pfam" id="PF06792">
    <property type="entry name" value="UPF0261"/>
    <property type="match status" value="1"/>
</dbReference>
<dbReference type="GO" id="GO:0005524">
    <property type="term" value="F:ATP binding"/>
    <property type="evidence" value="ECO:0007669"/>
    <property type="project" value="UniProtKB-KW"/>
</dbReference>
<comment type="similarity">
    <text evidence="4">Belongs to the UPF0261 family.</text>
</comment>
<dbReference type="GO" id="GO:0016887">
    <property type="term" value="F:ATP hydrolysis activity"/>
    <property type="evidence" value="ECO:0007669"/>
    <property type="project" value="InterPro"/>
</dbReference>
<proteinExistence type="inferred from homology"/>
<dbReference type="CDD" id="cd15488">
    <property type="entry name" value="Tm-1-like"/>
    <property type="match status" value="1"/>
</dbReference>
<dbReference type="Gene3D" id="3.40.50.12030">
    <property type="entry name" value="Uncharacterised protein family UPF0261, NC domain"/>
    <property type="match status" value="1"/>
</dbReference>
<dbReference type="InterPro" id="IPR027417">
    <property type="entry name" value="P-loop_NTPase"/>
</dbReference>
<dbReference type="PROSITE" id="PS00211">
    <property type="entry name" value="ABC_TRANSPORTER_1"/>
    <property type="match status" value="1"/>
</dbReference>
<dbReference type="PANTHER" id="PTHR31862:SF1">
    <property type="entry name" value="UPF0261 DOMAIN PROTEIN (AFU_ORTHOLOGUE AFUA_1G10120)"/>
    <property type="match status" value="1"/>
</dbReference>
<dbReference type="SMART" id="SM00382">
    <property type="entry name" value="AAA"/>
    <property type="match status" value="1"/>
</dbReference>
<dbReference type="InterPro" id="IPR044122">
    <property type="entry name" value="UPF0261_N"/>
</dbReference>
<evidence type="ECO:0000256" key="2">
    <source>
        <dbReference type="ARBA" id="ARBA00022741"/>
    </source>
</evidence>
<dbReference type="InterPro" id="IPR056778">
    <property type="entry name" value="UPF0261_C"/>
</dbReference>
<dbReference type="PANTHER" id="PTHR31862">
    <property type="entry name" value="UPF0261 DOMAIN PROTEIN (AFU_ORTHOLOGUE AFUA_1G10120)"/>
    <property type="match status" value="1"/>
</dbReference>
<dbReference type="AlphaFoldDB" id="A0A916TZG0"/>
<keyword evidence="3" id="KW-0067">ATP-binding</keyword>
<feature type="compositionally biased region" description="Low complexity" evidence="5">
    <location>
        <begin position="247"/>
        <end position="259"/>
    </location>
</feature>
<dbReference type="Pfam" id="PF23189">
    <property type="entry name" value="UPF0261_C"/>
    <property type="match status" value="1"/>
</dbReference>
<evidence type="ECO:0000313" key="7">
    <source>
        <dbReference type="EMBL" id="GGC47327.1"/>
    </source>
</evidence>
<gene>
    <name evidence="7" type="ORF">GCM10010994_03120</name>
</gene>
<protein>
    <recommendedName>
        <fullName evidence="4">UPF0261 protein GCM10010994_03120</fullName>
    </recommendedName>
</protein>
<dbReference type="NCBIfam" id="NF002673">
    <property type="entry name" value="PRK02399.1-1"/>
    <property type="match status" value="1"/>
</dbReference>
<dbReference type="PROSITE" id="PS50893">
    <property type="entry name" value="ABC_TRANSPORTER_2"/>
    <property type="match status" value="1"/>
</dbReference>
<dbReference type="Pfam" id="PF00005">
    <property type="entry name" value="ABC_tran"/>
    <property type="match status" value="1"/>
</dbReference>
<dbReference type="InterPro" id="IPR003439">
    <property type="entry name" value="ABC_transporter-like_ATP-bd"/>
</dbReference>
<feature type="domain" description="ABC transporter" evidence="6">
    <location>
        <begin position="11"/>
        <end position="239"/>
    </location>
</feature>
<dbReference type="Gene3D" id="3.40.50.12020">
    <property type="entry name" value="Uncharacterised protein family UPF0261, NN domain"/>
    <property type="match status" value="1"/>
</dbReference>
<comment type="similarity">
    <text evidence="1">Belongs to the ABC transporter superfamily.</text>
</comment>
<dbReference type="Gene3D" id="3.40.50.300">
    <property type="entry name" value="P-loop containing nucleotide triphosphate hydrolases"/>
    <property type="match status" value="1"/>
</dbReference>
<dbReference type="InterPro" id="IPR003593">
    <property type="entry name" value="AAA+_ATPase"/>
</dbReference>
<dbReference type="CDD" id="cd03224">
    <property type="entry name" value="ABC_TM1139_LivF_branched"/>
    <property type="match status" value="1"/>
</dbReference>
<dbReference type="InterPro" id="IPR008322">
    <property type="entry name" value="UPF0261"/>
</dbReference>
<keyword evidence="8" id="KW-1185">Reference proteome</keyword>
<accession>A0A916TZG0</accession>
<sequence>MADARRATPMLEVRGLDVYYGSSHALQGVDLTLESGVLSVVGRNGMGKTTLCKTIMGLVRARGGSVRLAGENLLSLGPAHIARLGVGYVPQGRRLWRSLSVDEHLHMVAGMRRGAWTVERLYDTFPRLAERRSNGGAQLSGGEQQMLAIARALVTNPRLLIMDEPTEGLAPVIVAQVEDMLVRIGDEGDIAVLVIEQNIGVATAVSKTVAIMVNGRVNRLIEASRLASDRELRQRLLGVGRHAAEPDNAAAAAGDAMTPPTAPRPAGQAPRRVYVSNPMVPTRWSQPVPIARIEANARVLSTGVANFEDAARARRAAAPARSSGPPAVLVVGTLDTKGDELRFIRDIVSGSGLRTRLVDVSTSGKLSSCDVSAQEIALNHPRGGGAVFGPDRGTSVTAMAEAFANWLRRQGDVVGVISAGGSGGASLVAPAMRALPIGLPKLIVSSVASGDVAPYVGPADITMMYSVTDVQGLNAISRQVLANGAHALVGMVKARLAQGPADAQTLRGGLPAVGLTMFGVTTPAVQQIAAGLRADYECLVFHATGVGGRSMEKLVESALLAGVIDLTTTEVCDLLVGGVFPATEDRFGAAIRTRLPYVGSVGALDMVNFGAPDTVPERYRGRQLHAHNPQVTLMRTSADENERVGRWIGERLNRMDGPVRFFLPEGGVSALDAPGQPFWDPAADAALFRALDQTVRQTSNRQLIRLRHHINEPAFCAAIVAAFRSLVGRPGARRRVGR</sequence>
<dbReference type="RefSeq" id="WP_188607359.1">
    <property type="nucleotide sequence ID" value="NZ_BMGG01000001.1"/>
</dbReference>
<evidence type="ECO:0000313" key="8">
    <source>
        <dbReference type="Proteomes" id="UP000637002"/>
    </source>
</evidence>
<dbReference type="NCBIfam" id="NF002674">
    <property type="entry name" value="PRK02399.1-2"/>
    <property type="match status" value="1"/>
</dbReference>
<reference evidence="7" key="1">
    <citation type="journal article" date="2014" name="Int. J. Syst. Evol. Microbiol.">
        <title>Complete genome sequence of Corynebacterium casei LMG S-19264T (=DSM 44701T), isolated from a smear-ripened cheese.</title>
        <authorList>
            <consortium name="US DOE Joint Genome Institute (JGI-PGF)"/>
            <person name="Walter F."/>
            <person name="Albersmeier A."/>
            <person name="Kalinowski J."/>
            <person name="Ruckert C."/>
        </authorList>
    </citation>
    <scope>NUCLEOTIDE SEQUENCE</scope>
    <source>
        <strain evidence="7">CGMCC 1.12919</strain>
    </source>
</reference>
<evidence type="ECO:0000256" key="4">
    <source>
        <dbReference type="HAMAP-Rule" id="MF_00677"/>
    </source>
</evidence>
<dbReference type="Proteomes" id="UP000637002">
    <property type="component" value="Unassembled WGS sequence"/>
</dbReference>
<dbReference type="InterPro" id="IPR017871">
    <property type="entry name" value="ABC_transporter-like_CS"/>
</dbReference>
<feature type="region of interest" description="Disordered" evidence="5">
    <location>
        <begin position="247"/>
        <end position="269"/>
    </location>
</feature>
<dbReference type="SUPFAM" id="SSF52540">
    <property type="entry name" value="P-loop containing nucleoside triphosphate hydrolases"/>
    <property type="match status" value="1"/>
</dbReference>
<keyword evidence="2" id="KW-0547">Nucleotide-binding</keyword>
<dbReference type="HAMAP" id="MF_00677">
    <property type="entry name" value="UPF0261"/>
    <property type="match status" value="1"/>
</dbReference>
<dbReference type="InterPro" id="IPR051353">
    <property type="entry name" value="Tobamovirus_resist_UPF0261"/>
</dbReference>
<organism evidence="7 8">
    <name type="scientific">Chelatococcus reniformis</name>
    <dbReference type="NCBI Taxonomy" id="1494448"/>
    <lineage>
        <taxon>Bacteria</taxon>
        <taxon>Pseudomonadati</taxon>
        <taxon>Pseudomonadota</taxon>
        <taxon>Alphaproteobacteria</taxon>
        <taxon>Hyphomicrobiales</taxon>
        <taxon>Chelatococcaceae</taxon>
        <taxon>Chelatococcus</taxon>
    </lineage>
</organism>
<evidence type="ECO:0000259" key="6">
    <source>
        <dbReference type="PROSITE" id="PS50893"/>
    </source>
</evidence>
<evidence type="ECO:0000256" key="5">
    <source>
        <dbReference type="SAM" id="MobiDB-lite"/>
    </source>
</evidence>
<reference evidence="7" key="2">
    <citation type="submission" date="2020-09" db="EMBL/GenBank/DDBJ databases">
        <authorList>
            <person name="Sun Q."/>
            <person name="Zhou Y."/>
        </authorList>
    </citation>
    <scope>NUCLEOTIDE SEQUENCE</scope>
    <source>
        <strain evidence="7">CGMCC 1.12919</strain>
    </source>
</reference>